<accession>A0ACB8Y7F1</accession>
<protein>
    <submittedName>
        <fullName evidence="1">Uncharacterized protein</fullName>
    </submittedName>
</protein>
<comment type="caution">
    <text evidence="1">The sequence shown here is derived from an EMBL/GenBank/DDBJ whole genome shotgun (WGS) entry which is preliminary data.</text>
</comment>
<dbReference type="Proteomes" id="UP001055879">
    <property type="component" value="Linkage Group LG13"/>
</dbReference>
<evidence type="ECO:0000313" key="2">
    <source>
        <dbReference type="Proteomes" id="UP001055879"/>
    </source>
</evidence>
<sequence length="89" mass="9552">MGFDFEFTWDLTFGYWWFDEGIIGDGVGECEEVGDCIGGGCLEHVDGGPSNVIVSSEDYASGVDDEVVELSSGLSTKSKEVVLAFDSLQ</sequence>
<organism evidence="1 2">
    <name type="scientific">Arctium lappa</name>
    <name type="common">Greater burdock</name>
    <name type="synonym">Lappa major</name>
    <dbReference type="NCBI Taxonomy" id="4217"/>
    <lineage>
        <taxon>Eukaryota</taxon>
        <taxon>Viridiplantae</taxon>
        <taxon>Streptophyta</taxon>
        <taxon>Embryophyta</taxon>
        <taxon>Tracheophyta</taxon>
        <taxon>Spermatophyta</taxon>
        <taxon>Magnoliopsida</taxon>
        <taxon>eudicotyledons</taxon>
        <taxon>Gunneridae</taxon>
        <taxon>Pentapetalae</taxon>
        <taxon>asterids</taxon>
        <taxon>campanulids</taxon>
        <taxon>Asterales</taxon>
        <taxon>Asteraceae</taxon>
        <taxon>Carduoideae</taxon>
        <taxon>Cardueae</taxon>
        <taxon>Arctiinae</taxon>
        <taxon>Arctium</taxon>
    </lineage>
</organism>
<reference evidence="1 2" key="2">
    <citation type="journal article" date="2022" name="Mol. Ecol. Resour.">
        <title>The genomes of chicory, endive, great burdock and yacon provide insights into Asteraceae paleo-polyploidization history and plant inulin production.</title>
        <authorList>
            <person name="Fan W."/>
            <person name="Wang S."/>
            <person name="Wang H."/>
            <person name="Wang A."/>
            <person name="Jiang F."/>
            <person name="Liu H."/>
            <person name="Zhao H."/>
            <person name="Xu D."/>
            <person name="Zhang Y."/>
        </authorList>
    </citation>
    <scope>NUCLEOTIDE SEQUENCE [LARGE SCALE GENOMIC DNA]</scope>
    <source>
        <strain evidence="2">cv. Niubang</strain>
    </source>
</reference>
<keyword evidence="2" id="KW-1185">Reference proteome</keyword>
<proteinExistence type="predicted"/>
<gene>
    <name evidence="1" type="ORF">L6452_35796</name>
</gene>
<dbReference type="EMBL" id="CM042059">
    <property type="protein sequence ID" value="KAI3681015.1"/>
    <property type="molecule type" value="Genomic_DNA"/>
</dbReference>
<reference evidence="2" key="1">
    <citation type="journal article" date="2022" name="Mol. Ecol. Resour.">
        <title>The genomes of chicory, endive, great burdock and yacon provide insights into Asteraceae palaeo-polyploidization history and plant inulin production.</title>
        <authorList>
            <person name="Fan W."/>
            <person name="Wang S."/>
            <person name="Wang H."/>
            <person name="Wang A."/>
            <person name="Jiang F."/>
            <person name="Liu H."/>
            <person name="Zhao H."/>
            <person name="Xu D."/>
            <person name="Zhang Y."/>
        </authorList>
    </citation>
    <scope>NUCLEOTIDE SEQUENCE [LARGE SCALE GENOMIC DNA]</scope>
    <source>
        <strain evidence="2">cv. Niubang</strain>
    </source>
</reference>
<evidence type="ECO:0000313" key="1">
    <source>
        <dbReference type="EMBL" id="KAI3681015.1"/>
    </source>
</evidence>
<name>A0ACB8Y7F1_ARCLA</name>